<dbReference type="OrthoDB" id="10253869at2759"/>
<dbReference type="Pfam" id="PF13193">
    <property type="entry name" value="AMP-binding_C"/>
    <property type="match status" value="1"/>
</dbReference>
<dbReference type="AlphaFoldDB" id="A0A9W9REL7"/>
<comment type="similarity">
    <text evidence="1">Belongs to the ATP-dependent AMP-binding enzyme family.</text>
</comment>
<dbReference type="GO" id="GO:0005524">
    <property type="term" value="F:ATP binding"/>
    <property type="evidence" value="ECO:0007669"/>
    <property type="project" value="UniProtKB-KW"/>
</dbReference>
<protein>
    <recommendedName>
        <fullName evidence="5">AMP-binding enzyme C-terminal domain-containing protein</fullName>
    </recommendedName>
</protein>
<evidence type="ECO:0000259" key="5">
    <source>
        <dbReference type="Pfam" id="PF13193"/>
    </source>
</evidence>
<dbReference type="Proteomes" id="UP001147782">
    <property type="component" value="Unassembled WGS sequence"/>
</dbReference>
<evidence type="ECO:0000256" key="2">
    <source>
        <dbReference type="ARBA" id="ARBA00022598"/>
    </source>
</evidence>
<evidence type="ECO:0000313" key="6">
    <source>
        <dbReference type="EMBL" id="KAJ5358822.1"/>
    </source>
</evidence>
<proteinExistence type="inferred from homology"/>
<dbReference type="SUPFAM" id="SSF56801">
    <property type="entry name" value="Acetyl-CoA synthetase-like"/>
    <property type="match status" value="1"/>
</dbReference>
<dbReference type="GeneID" id="81443327"/>
<reference evidence="6" key="1">
    <citation type="submission" date="2022-11" db="EMBL/GenBank/DDBJ databases">
        <authorList>
            <person name="Petersen C."/>
        </authorList>
    </citation>
    <scope>NUCLEOTIDE SEQUENCE</scope>
    <source>
        <strain evidence="6">IBT 29864</strain>
    </source>
</reference>
<gene>
    <name evidence="6" type="ORF">N7496_011235</name>
</gene>
<dbReference type="InterPro" id="IPR042099">
    <property type="entry name" value="ANL_N_sf"/>
</dbReference>
<keyword evidence="2" id="KW-0436">Ligase</keyword>
<dbReference type="PANTHER" id="PTHR43107">
    <property type="entry name" value="LONG-CHAIN FATTY ACID TRANSPORT PROTEIN"/>
    <property type="match status" value="1"/>
</dbReference>
<dbReference type="InterPro" id="IPR025110">
    <property type="entry name" value="AMP-bd_C"/>
</dbReference>
<dbReference type="EMBL" id="JAPZBS010000009">
    <property type="protein sequence ID" value="KAJ5358822.1"/>
    <property type="molecule type" value="Genomic_DNA"/>
</dbReference>
<evidence type="ECO:0000256" key="1">
    <source>
        <dbReference type="ARBA" id="ARBA00006432"/>
    </source>
</evidence>
<dbReference type="GO" id="GO:0009898">
    <property type="term" value="C:cytoplasmic side of plasma membrane"/>
    <property type="evidence" value="ECO:0007669"/>
    <property type="project" value="TreeGrafter"/>
</dbReference>
<dbReference type="GO" id="GO:0004467">
    <property type="term" value="F:long-chain fatty acid-CoA ligase activity"/>
    <property type="evidence" value="ECO:0007669"/>
    <property type="project" value="TreeGrafter"/>
</dbReference>
<dbReference type="InterPro" id="IPR045851">
    <property type="entry name" value="AMP-bd_C_sf"/>
</dbReference>
<dbReference type="Gene3D" id="3.30.300.30">
    <property type="match status" value="1"/>
</dbReference>
<feature type="domain" description="AMP-binding enzyme C-terminal" evidence="5">
    <location>
        <begin position="220"/>
        <end position="297"/>
    </location>
</feature>
<dbReference type="PANTHER" id="PTHR43107:SF15">
    <property type="entry name" value="FATTY ACID TRANSPORT PROTEIN 3, ISOFORM A"/>
    <property type="match status" value="1"/>
</dbReference>
<sequence length="369" mass="41268">MPAVLMTFGTVVLARRFSRREFWSDIRKSNANAILYIGEMLRYLDHHVTLAYGLGLAPTVWKAFRERFGVDWIVEYYSATEATTSLLNSTWNNAGNGKVAHWGPLMRLFGQDSFYIVKVDIVSGEIIRDPKTGFCIPAKTDEPGEAICRIKPPIQRKHDYIGDMGAEATEKKTLRDVFSKGDEFFRLGDALFVDSDGYISFSDRLGDTYRVKGHNISTTEVENCLSRHPDVASVNVYAIPMNQYGYEGQLGCAAIEFHAESRDQMDKIIGELEQWFASSEHGLPAYAIPRFLRVVRDSANVAPAQGPSHGGETERVSTIMKKVKVGLRKEGFSPVGSEDQMFWIEKEGSGYIPLVEATAQSLRAGQFPL</sequence>
<evidence type="ECO:0000256" key="4">
    <source>
        <dbReference type="ARBA" id="ARBA00022840"/>
    </source>
</evidence>
<comment type="caution">
    <text evidence="6">The sequence shown here is derived from an EMBL/GenBank/DDBJ whole genome shotgun (WGS) entry which is preliminary data.</text>
</comment>
<dbReference type="GO" id="GO:0044539">
    <property type="term" value="P:long-chain fatty acid import into cell"/>
    <property type="evidence" value="ECO:0007669"/>
    <property type="project" value="TreeGrafter"/>
</dbReference>
<dbReference type="RefSeq" id="XP_056550108.1">
    <property type="nucleotide sequence ID" value="XM_056704148.1"/>
</dbReference>
<organism evidence="6 7">
    <name type="scientific">Penicillium cataractarum</name>
    <dbReference type="NCBI Taxonomy" id="2100454"/>
    <lineage>
        <taxon>Eukaryota</taxon>
        <taxon>Fungi</taxon>
        <taxon>Dikarya</taxon>
        <taxon>Ascomycota</taxon>
        <taxon>Pezizomycotina</taxon>
        <taxon>Eurotiomycetes</taxon>
        <taxon>Eurotiomycetidae</taxon>
        <taxon>Eurotiales</taxon>
        <taxon>Aspergillaceae</taxon>
        <taxon>Penicillium</taxon>
    </lineage>
</organism>
<keyword evidence="3" id="KW-0547">Nucleotide-binding</keyword>
<keyword evidence="7" id="KW-1185">Reference proteome</keyword>
<reference evidence="6" key="2">
    <citation type="journal article" date="2023" name="IMA Fungus">
        <title>Comparative genomic study of the Penicillium genus elucidates a diverse pangenome and 15 lateral gene transfer events.</title>
        <authorList>
            <person name="Petersen C."/>
            <person name="Sorensen T."/>
            <person name="Nielsen M.R."/>
            <person name="Sondergaard T.E."/>
            <person name="Sorensen J.L."/>
            <person name="Fitzpatrick D.A."/>
            <person name="Frisvad J.C."/>
            <person name="Nielsen K.L."/>
        </authorList>
    </citation>
    <scope>NUCLEOTIDE SEQUENCE</scope>
    <source>
        <strain evidence="6">IBT 29864</strain>
    </source>
</reference>
<dbReference type="GO" id="GO:0005324">
    <property type="term" value="F:long-chain fatty acid transmembrane transporter activity"/>
    <property type="evidence" value="ECO:0007669"/>
    <property type="project" value="TreeGrafter"/>
</dbReference>
<accession>A0A9W9REL7</accession>
<dbReference type="GO" id="GO:0005777">
    <property type="term" value="C:peroxisome"/>
    <property type="evidence" value="ECO:0007669"/>
    <property type="project" value="TreeGrafter"/>
</dbReference>
<evidence type="ECO:0000313" key="7">
    <source>
        <dbReference type="Proteomes" id="UP001147782"/>
    </source>
</evidence>
<dbReference type="Gene3D" id="3.40.50.12780">
    <property type="entry name" value="N-terminal domain of ligase-like"/>
    <property type="match status" value="1"/>
</dbReference>
<evidence type="ECO:0000256" key="3">
    <source>
        <dbReference type="ARBA" id="ARBA00022741"/>
    </source>
</evidence>
<name>A0A9W9REL7_9EURO</name>
<dbReference type="GO" id="GO:0005811">
    <property type="term" value="C:lipid droplet"/>
    <property type="evidence" value="ECO:0007669"/>
    <property type="project" value="TreeGrafter"/>
</dbReference>
<keyword evidence="4" id="KW-0067">ATP-binding</keyword>